<dbReference type="Pfam" id="PF02566">
    <property type="entry name" value="OsmC"/>
    <property type="match status" value="1"/>
</dbReference>
<dbReference type="RefSeq" id="WP_174583225.1">
    <property type="nucleotide sequence ID" value="NZ_CAJNOB010000016.1"/>
</dbReference>
<comment type="caution">
    <text evidence="1">The sequence shown here is derived from an EMBL/GenBank/DDBJ whole genome shotgun (WGS) entry which is preliminary data.</text>
</comment>
<name>A0A8J2FQ15_9BACT</name>
<dbReference type="Proteomes" id="UP000663859">
    <property type="component" value="Unassembled WGS sequence"/>
</dbReference>
<proteinExistence type="predicted"/>
<dbReference type="InterPro" id="IPR052707">
    <property type="entry name" value="OsmC_Ohr_Peroxiredoxin"/>
</dbReference>
<dbReference type="SUPFAM" id="SSF82784">
    <property type="entry name" value="OsmC-like"/>
    <property type="match status" value="1"/>
</dbReference>
<dbReference type="PANTHER" id="PTHR42830">
    <property type="entry name" value="OSMOTICALLY INDUCIBLE FAMILY PROTEIN"/>
    <property type="match status" value="1"/>
</dbReference>
<accession>A0A8J2FQ15</accession>
<keyword evidence="2" id="KW-1185">Reference proteome</keyword>
<dbReference type="EMBL" id="CAJNOB010000016">
    <property type="protein sequence ID" value="CAF0697787.1"/>
    <property type="molecule type" value="Genomic_DNA"/>
</dbReference>
<dbReference type="InterPro" id="IPR015946">
    <property type="entry name" value="KH_dom-like_a/b"/>
</dbReference>
<dbReference type="Gene3D" id="3.30.300.20">
    <property type="match status" value="1"/>
</dbReference>
<organism evidence="1 2">
    <name type="scientific">Candidatus Methylacidithermus pantelleriae</name>
    <dbReference type="NCBI Taxonomy" id="2744239"/>
    <lineage>
        <taxon>Bacteria</taxon>
        <taxon>Pseudomonadati</taxon>
        <taxon>Verrucomicrobiota</taxon>
        <taxon>Methylacidiphilae</taxon>
        <taxon>Methylacidiphilales</taxon>
        <taxon>Methylacidiphilaceae</taxon>
        <taxon>Candidatus Methylacidithermus</taxon>
    </lineage>
</organism>
<dbReference type="AlphaFoldDB" id="A0A8J2FQ15"/>
<dbReference type="InterPro" id="IPR003718">
    <property type="entry name" value="OsmC/Ohr_fam"/>
</dbReference>
<evidence type="ECO:0000313" key="1">
    <source>
        <dbReference type="EMBL" id="CAF0697787.1"/>
    </source>
</evidence>
<reference evidence="1" key="1">
    <citation type="submission" date="2021-02" db="EMBL/GenBank/DDBJ databases">
        <authorList>
            <person name="Cremers G."/>
            <person name="Picone N."/>
        </authorList>
    </citation>
    <scope>NUCLEOTIDE SEQUENCE</scope>
    <source>
        <strain evidence="1">PQ17</strain>
    </source>
</reference>
<protein>
    <submittedName>
        <fullName evidence="1">Osmotically inducible protein OsmC</fullName>
    </submittedName>
</protein>
<evidence type="ECO:0000313" key="2">
    <source>
        <dbReference type="Proteomes" id="UP000663859"/>
    </source>
</evidence>
<gene>
    <name evidence="1" type="ORF">MPNT_230018</name>
</gene>
<sequence length="147" mass="16283">MAVAPFPHLYEVAAQMKETSPVEVSGQELATLQIGPPPEFGGQKGYWSPETLFLASIVGCFLLTFRALAELSSQKWLELRCEVQGQVEKIEGRLAFRRIVLRAHLRVPTGQATAKTQRLLERAEEHCLIANSLRIPAELEAEITEAG</sequence>
<dbReference type="PANTHER" id="PTHR42830:SF2">
    <property type="entry name" value="OSMC_OHR FAMILY PROTEIN"/>
    <property type="match status" value="1"/>
</dbReference>
<dbReference type="InterPro" id="IPR036102">
    <property type="entry name" value="OsmC/Ohrsf"/>
</dbReference>